<proteinExistence type="predicted"/>
<protein>
    <submittedName>
        <fullName evidence="1">SGNH/GDSL hydrolase family protein</fullName>
    </submittedName>
</protein>
<comment type="caution">
    <text evidence="1">The sequence shown here is derived from an EMBL/GenBank/DDBJ whole genome shotgun (WGS) entry which is preliminary data.</text>
</comment>
<evidence type="ECO:0000313" key="1">
    <source>
        <dbReference type="EMBL" id="RUM06831.1"/>
    </source>
</evidence>
<evidence type="ECO:0000313" key="2">
    <source>
        <dbReference type="Proteomes" id="UP000278081"/>
    </source>
</evidence>
<keyword evidence="1" id="KW-0378">Hydrolase</keyword>
<reference evidence="1 2" key="1">
    <citation type="submission" date="2018-11" db="EMBL/GenBank/DDBJ databases">
        <title>Rhizobium chutanense sp. nov., isolated from root nodules of Phaseolus vulgaris in China.</title>
        <authorList>
            <person name="Huo Y."/>
        </authorList>
    </citation>
    <scope>NUCLEOTIDE SEQUENCE [LARGE SCALE GENOMIC DNA]</scope>
    <source>
        <strain evidence="1 2">C16</strain>
    </source>
</reference>
<sequence length="466" mass="49844">MTGIATRIANIRGLAKTVDIAVDRRPYSRRNGGVDAYPQFYNPKIGSIGDSLVAHGVEGASPGTINAWATNAGELNLALAMHPRFRHDNWPADTTAFSPSSDRYTTGANQAISGSNAASHRAMLQNYLLPMHPNILFYRPSVNNSVGTDTGPATFAYFQETVQMAMDAGVFCAIGTMCPWVNDPANAFNGADNNANRAYINAAIRAWVPTLPKSKAILVDYDIALDPTNTGWTDRSNMSDYIHLGTQGALKCARLINQKLDLLIPARNYALELWNGGNNKFPYPILAGNGGVTANGTGSTPTGMRTQKGGTGSSTLVLSTEANAETGGLTRVFTITGVGTGATAYYQLGIGTLGDFTVTGQTGQWVRSIAEIEVMGNDALLVPQLWANGRRALYEGGWSGLIGDSQQQTYWLITDAVQVGSDTANLSIRLYPNADRALAVGGNPTMVAKVKRLGYYFISNPRTDWA</sequence>
<dbReference type="GO" id="GO:0016788">
    <property type="term" value="F:hydrolase activity, acting on ester bonds"/>
    <property type="evidence" value="ECO:0007669"/>
    <property type="project" value="UniProtKB-ARBA"/>
</dbReference>
<gene>
    <name evidence="1" type="ORF">EFR84_11590</name>
</gene>
<dbReference type="SUPFAM" id="SSF52266">
    <property type="entry name" value="SGNH hydrolase"/>
    <property type="match status" value="1"/>
</dbReference>
<dbReference type="EMBL" id="RJTJ01000008">
    <property type="protein sequence ID" value="RUM06831.1"/>
    <property type="molecule type" value="Genomic_DNA"/>
</dbReference>
<name>A0A3S0QM28_9HYPH</name>
<dbReference type="Gene3D" id="3.40.50.1110">
    <property type="entry name" value="SGNH hydrolase"/>
    <property type="match status" value="1"/>
</dbReference>
<accession>A0A3S0QM28</accession>
<organism evidence="1 2">
    <name type="scientific">Rhizobium chutanense</name>
    <dbReference type="NCBI Taxonomy" id="2035448"/>
    <lineage>
        <taxon>Bacteria</taxon>
        <taxon>Pseudomonadati</taxon>
        <taxon>Pseudomonadota</taxon>
        <taxon>Alphaproteobacteria</taxon>
        <taxon>Hyphomicrobiales</taxon>
        <taxon>Rhizobiaceae</taxon>
        <taxon>Rhizobium/Agrobacterium group</taxon>
        <taxon>Rhizobium</taxon>
    </lineage>
</organism>
<dbReference type="AlphaFoldDB" id="A0A3S0QM28"/>
<dbReference type="Proteomes" id="UP000278081">
    <property type="component" value="Unassembled WGS sequence"/>
</dbReference>
<dbReference type="RefSeq" id="WP_126909005.1">
    <property type="nucleotide sequence ID" value="NZ_ML133755.1"/>
</dbReference>
<dbReference type="InterPro" id="IPR036514">
    <property type="entry name" value="SGNH_hydro_sf"/>
</dbReference>